<dbReference type="EC" id="3.4.21.107" evidence="6"/>
<evidence type="ECO:0000313" key="9">
    <source>
        <dbReference type="Proteomes" id="UP000095762"/>
    </source>
</evidence>
<keyword evidence="4" id="KW-0812">Transmembrane</keyword>
<evidence type="ECO:0000259" key="5">
    <source>
        <dbReference type="PROSITE" id="PS50106"/>
    </source>
</evidence>
<dbReference type="Gene3D" id="2.40.10.120">
    <property type="match status" value="1"/>
</dbReference>
<dbReference type="InterPro" id="IPR001940">
    <property type="entry name" value="Peptidase_S1C"/>
</dbReference>
<dbReference type="InterPro" id="IPR009003">
    <property type="entry name" value="Peptidase_S1_PA"/>
</dbReference>
<comment type="similarity">
    <text evidence="1">Belongs to the peptidase S1C family.</text>
</comment>
<dbReference type="SMART" id="SM00228">
    <property type="entry name" value="PDZ"/>
    <property type="match status" value="1"/>
</dbReference>
<organism evidence="6 8">
    <name type="scientific">Blautia obeum</name>
    <dbReference type="NCBI Taxonomy" id="40520"/>
    <lineage>
        <taxon>Bacteria</taxon>
        <taxon>Bacillati</taxon>
        <taxon>Bacillota</taxon>
        <taxon>Clostridia</taxon>
        <taxon>Lachnospirales</taxon>
        <taxon>Lachnospiraceae</taxon>
        <taxon>Blautia</taxon>
    </lineage>
</organism>
<keyword evidence="2 6" id="KW-0645">Protease</keyword>
<dbReference type="RefSeq" id="WP_020993390.1">
    <property type="nucleotide sequence ID" value="NZ_CYZP01000001.1"/>
</dbReference>
<dbReference type="PANTHER" id="PTHR22939:SF129">
    <property type="entry name" value="SERINE PROTEASE HTRA2, MITOCHONDRIAL"/>
    <property type="match status" value="1"/>
</dbReference>
<evidence type="ECO:0000256" key="2">
    <source>
        <dbReference type="ARBA" id="ARBA00022670"/>
    </source>
</evidence>
<dbReference type="EMBL" id="CZBP01000014">
    <property type="protein sequence ID" value="CUQ11334.1"/>
    <property type="molecule type" value="Genomic_DNA"/>
</dbReference>
<dbReference type="InterPro" id="IPR041489">
    <property type="entry name" value="PDZ_6"/>
</dbReference>
<feature type="domain" description="PDZ" evidence="5">
    <location>
        <begin position="327"/>
        <end position="404"/>
    </location>
</feature>
<gene>
    <name evidence="6" type="primary">degP</name>
    <name evidence="6" type="ORF">ERS852476_00136</name>
    <name evidence="7" type="ORF">ERS852569_02000</name>
</gene>
<name>A0A173WYV0_9FIRM</name>
<dbReference type="GO" id="GO:0006508">
    <property type="term" value="P:proteolysis"/>
    <property type="evidence" value="ECO:0007669"/>
    <property type="project" value="UniProtKB-KW"/>
</dbReference>
<dbReference type="Pfam" id="PF13365">
    <property type="entry name" value="Trypsin_2"/>
    <property type="match status" value="1"/>
</dbReference>
<feature type="transmembrane region" description="Helical" evidence="4">
    <location>
        <begin position="32"/>
        <end position="57"/>
    </location>
</feature>
<dbReference type="SUPFAM" id="SSF50156">
    <property type="entry name" value="PDZ domain-like"/>
    <property type="match status" value="1"/>
</dbReference>
<dbReference type="EMBL" id="CYZP01000001">
    <property type="protein sequence ID" value="CUN44534.1"/>
    <property type="molecule type" value="Genomic_DNA"/>
</dbReference>
<sequence>MKKNKMDTQEYQFIKETVKKQPKENGSLLRRLLMIAGCGVLFGGCAAVTFASVFPVMADREENTQQKIELTGSDVAETISEEQATERESVASVSEKEEKSLLAMRQEMYREVLKVSQKSRKSLVNVRGISKDEDLLNNSYFQQEDTEGLVFLETETQFYILTYEEELENLQELQVTFADGSTVQGEICRGDADSGFAVATVRKNLLNDSTREGIVVSDLTDTKKLGQSDIVIAIGSPAGDSDAVVYGMITSVSEKLSVADTEYNVLATDVQGNEDGSGVLLDSDGNVAGMILKKNENDGDNIHAVSISQILPLVEHLANKETIRYTGIYGTEITQAQCRKLGIDQGLYVERTQEESPAMKAGIQCGDIISKIDGTPTESMQSYYTYLQTKKQGENLTITVLRKNSDGEYAEKDYKITVGER</sequence>
<keyword evidence="4" id="KW-1133">Transmembrane helix</keyword>
<keyword evidence="4" id="KW-0472">Membrane</keyword>
<reference evidence="8 9" key="1">
    <citation type="submission" date="2015-09" db="EMBL/GenBank/DDBJ databases">
        <authorList>
            <consortium name="Pathogen Informatics"/>
        </authorList>
    </citation>
    <scope>NUCLEOTIDE SEQUENCE [LARGE SCALE GENOMIC DNA]</scope>
    <source>
        <strain evidence="6 8">2789STDY5834861</strain>
        <strain evidence="7 9">2789STDY5834957</strain>
    </source>
</reference>
<dbReference type="GO" id="GO:0004252">
    <property type="term" value="F:serine-type endopeptidase activity"/>
    <property type="evidence" value="ECO:0007669"/>
    <property type="project" value="InterPro"/>
</dbReference>
<evidence type="ECO:0000313" key="8">
    <source>
        <dbReference type="Proteomes" id="UP000095645"/>
    </source>
</evidence>
<evidence type="ECO:0000313" key="7">
    <source>
        <dbReference type="EMBL" id="CUQ11334.1"/>
    </source>
</evidence>
<keyword evidence="3 6" id="KW-0378">Hydrolase</keyword>
<dbReference type="Proteomes" id="UP000095762">
    <property type="component" value="Unassembled WGS sequence"/>
</dbReference>
<dbReference type="SUPFAM" id="SSF50494">
    <property type="entry name" value="Trypsin-like serine proteases"/>
    <property type="match status" value="1"/>
</dbReference>
<proteinExistence type="inferred from homology"/>
<dbReference type="PRINTS" id="PR00834">
    <property type="entry name" value="PROTEASES2C"/>
</dbReference>
<dbReference type="InterPro" id="IPR036034">
    <property type="entry name" value="PDZ_sf"/>
</dbReference>
<protein>
    <submittedName>
        <fullName evidence="6">Periplasmic serine endoprotease DegP</fullName>
        <ecNumber evidence="6">3.4.21.107</ecNumber>
    </submittedName>
</protein>
<dbReference type="AlphaFoldDB" id="A0A173WYV0"/>
<evidence type="ECO:0000313" key="6">
    <source>
        <dbReference type="EMBL" id="CUN44534.1"/>
    </source>
</evidence>
<dbReference type="InterPro" id="IPR001478">
    <property type="entry name" value="PDZ"/>
</dbReference>
<evidence type="ECO:0000256" key="4">
    <source>
        <dbReference type="SAM" id="Phobius"/>
    </source>
</evidence>
<dbReference type="Gene3D" id="2.30.42.10">
    <property type="match status" value="1"/>
</dbReference>
<dbReference type="Pfam" id="PF17820">
    <property type="entry name" value="PDZ_6"/>
    <property type="match status" value="1"/>
</dbReference>
<dbReference type="PROSITE" id="PS50106">
    <property type="entry name" value="PDZ"/>
    <property type="match status" value="1"/>
</dbReference>
<evidence type="ECO:0000256" key="1">
    <source>
        <dbReference type="ARBA" id="ARBA00010541"/>
    </source>
</evidence>
<dbReference type="PANTHER" id="PTHR22939">
    <property type="entry name" value="SERINE PROTEASE FAMILY S1C HTRA-RELATED"/>
    <property type="match status" value="1"/>
</dbReference>
<accession>A0A173WYV0</accession>
<dbReference type="Proteomes" id="UP000095645">
    <property type="component" value="Unassembled WGS sequence"/>
</dbReference>
<evidence type="ECO:0000256" key="3">
    <source>
        <dbReference type="ARBA" id="ARBA00022801"/>
    </source>
</evidence>
<dbReference type="CDD" id="cd06779">
    <property type="entry name" value="cpPDZ_Deg_HtrA-like"/>
    <property type="match status" value="1"/>
</dbReference>